<comment type="caution">
    <text evidence="2">The sequence shown here is derived from an EMBL/GenBank/DDBJ whole genome shotgun (WGS) entry which is preliminary data.</text>
</comment>
<sequence length="544" mass="61714">MAELEGFSTGEWGDSQAPAHARPDSRPASVLPASRAKPLKINRDLLLYRAKILRQRAARDHNLLDRMELYKEAEALLRKCLDMDATDARAHVGLGRLLVQQRRYDEARALYEEGSTATGGQNEYVWQSWAMLESRCGNIGQARKLFDAALVANRSHAAAWHGWGLMEKRQGNLLKAKDIWVKGIRATQERPNPFLYQSIAMLAGEMGYIEEARQWFREGTSTLKGKRSLALWHGWAVMEATKGEKSAVRYLFRKGLEVNSRSRYVHLSWGIFERDNGQVDNARELFKRGHLLNPQDAPILQAWAVMEWKEGKVDTARQLFETGSRADPHHLHIWQAWGVLEHREGNLTRAREMFQQAVWAQPKGKDVAIVWQAWGVLEAGEGNIQLARQLFKCAVKADSTSEASWLAWAAMEEESGALQRATELRSYRMQGINDVVLPANFGISLSQEPADSPLKAVANTMREWFSKVETARSVAQRPAPSYMRFRQGADDDQEDMEEVPSLQEMQKYNTSELQLPQVPLSQGGTMMKAKPQRIPSWAAVPRRK</sequence>
<gene>
    <name evidence="2" type="primary">g5636</name>
    <name evidence="2" type="ORF">VP750_LOCUS4824</name>
</gene>
<feature type="region of interest" description="Disordered" evidence="1">
    <location>
        <begin position="1"/>
        <end position="33"/>
    </location>
</feature>
<reference evidence="2 3" key="1">
    <citation type="submission" date="2024-06" db="EMBL/GenBank/DDBJ databases">
        <authorList>
            <person name="Kraege A."/>
            <person name="Thomma B."/>
        </authorList>
    </citation>
    <scope>NUCLEOTIDE SEQUENCE [LARGE SCALE GENOMIC DNA]</scope>
</reference>
<dbReference type="EMBL" id="CAXHTA020000008">
    <property type="protein sequence ID" value="CAL5223165.1"/>
    <property type="molecule type" value="Genomic_DNA"/>
</dbReference>
<protein>
    <submittedName>
        <fullName evidence="2">G5636 protein</fullName>
    </submittedName>
</protein>
<dbReference type="PANTHER" id="PTHR44917">
    <property type="entry name" value="PROTEIN HIGH CHLOROPHYLL FLUORESCENT 107"/>
    <property type="match status" value="1"/>
</dbReference>
<accession>A0ABP1FTA4</accession>
<name>A0ABP1FTA4_9CHLO</name>
<dbReference type="SMART" id="SM00028">
    <property type="entry name" value="TPR"/>
    <property type="match status" value="7"/>
</dbReference>
<organism evidence="2 3">
    <name type="scientific">Coccomyxa viridis</name>
    <dbReference type="NCBI Taxonomy" id="1274662"/>
    <lineage>
        <taxon>Eukaryota</taxon>
        <taxon>Viridiplantae</taxon>
        <taxon>Chlorophyta</taxon>
        <taxon>core chlorophytes</taxon>
        <taxon>Trebouxiophyceae</taxon>
        <taxon>Trebouxiophyceae incertae sedis</taxon>
        <taxon>Coccomyxaceae</taxon>
        <taxon>Coccomyxa</taxon>
    </lineage>
</organism>
<feature type="region of interest" description="Disordered" evidence="1">
    <location>
        <begin position="522"/>
        <end position="544"/>
    </location>
</feature>
<feature type="region of interest" description="Disordered" evidence="1">
    <location>
        <begin position="484"/>
        <end position="504"/>
    </location>
</feature>
<dbReference type="Gene3D" id="1.25.40.10">
    <property type="entry name" value="Tetratricopeptide repeat domain"/>
    <property type="match status" value="2"/>
</dbReference>
<dbReference type="SUPFAM" id="SSF48452">
    <property type="entry name" value="TPR-like"/>
    <property type="match status" value="2"/>
</dbReference>
<keyword evidence="3" id="KW-1185">Reference proteome</keyword>
<evidence type="ECO:0000313" key="2">
    <source>
        <dbReference type="EMBL" id="CAL5223165.1"/>
    </source>
</evidence>
<dbReference type="SMART" id="SM00386">
    <property type="entry name" value="HAT"/>
    <property type="match status" value="8"/>
</dbReference>
<evidence type="ECO:0000313" key="3">
    <source>
        <dbReference type="Proteomes" id="UP001497392"/>
    </source>
</evidence>
<dbReference type="InterPro" id="IPR044624">
    <property type="entry name" value="Mbb1-like"/>
</dbReference>
<dbReference type="InterPro" id="IPR011990">
    <property type="entry name" value="TPR-like_helical_dom_sf"/>
</dbReference>
<evidence type="ECO:0000256" key="1">
    <source>
        <dbReference type="SAM" id="MobiDB-lite"/>
    </source>
</evidence>
<dbReference type="Pfam" id="PF13432">
    <property type="entry name" value="TPR_16"/>
    <property type="match status" value="1"/>
</dbReference>
<proteinExistence type="predicted"/>
<dbReference type="PANTHER" id="PTHR44917:SF1">
    <property type="entry name" value="PROTEIN HIGH CHLOROPHYLL FLUORESCENT 107"/>
    <property type="match status" value="1"/>
</dbReference>
<dbReference type="Proteomes" id="UP001497392">
    <property type="component" value="Unassembled WGS sequence"/>
</dbReference>
<dbReference type="InterPro" id="IPR019734">
    <property type="entry name" value="TPR_rpt"/>
</dbReference>
<dbReference type="InterPro" id="IPR003107">
    <property type="entry name" value="HAT"/>
</dbReference>
<dbReference type="Pfam" id="PF14559">
    <property type="entry name" value="TPR_19"/>
    <property type="match status" value="1"/>
</dbReference>